<dbReference type="EMBL" id="CABFMQ020000120">
    <property type="protein sequence ID" value="VTZ51939.1"/>
    <property type="molecule type" value="Genomic_DNA"/>
</dbReference>
<keyword evidence="2" id="KW-0378">Hydrolase</keyword>
<dbReference type="GO" id="GO:0042781">
    <property type="term" value="F:3'-tRNA processing endoribonuclease activity"/>
    <property type="evidence" value="ECO:0007669"/>
    <property type="project" value="UniProtKB-EC"/>
</dbReference>
<dbReference type="InterPro" id="IPR036866">
    <property type="entry name" value="RibonucZ/Hydroxyglut_hydro"/>
</dbReference>
<dbReference type="EC" id="3.1.26.11" evidence="2"/>
<name>A0A8B6MCH1_METTU</name>
<sequence length="341" mass="37553">MSFLAQPRLVNEPFSDPGLFIDFRFGRRAMLFDLGDLAPLSSRELLRVSDVFVSHLHMDHFIGFDRLLRTHLSRAGLLRIVGPVGLIGGVTAKLAAYSWNLLDEASMDFVIVAAEFENDALRVLTMFRARDAFHPQPLASNSLPAYCVMQDRGFLIEARTLDHGIPCLAFALQESMRVNVWADGLKRLGLEVGPWLNAAKNAVRCRANDATPVAVGAGRSLPLGVLKETVLKTGPGQRIVYVTDVAFTPANIDRILELAADADHLFIEAAFAAEDTEIAAARRHLTAAQAGELARRARVARVTTFHHSARYLETPDRLRREAEQAFQSDEAIAVPSMRSGN</sequence>
<dbReference type="Proteomes" id="UP000485880">
    <property type="component" value="Unassembled WGS sequence"/>
</dbReference>
<feature type="domain" description="Metallo-beta-lactamase" evidence="1">
    <location>
        <begin position="220"/>
        <end position="307"/>
    </location>
</feature>
<dbReference type="PANTHER" id="PTHR46018:SF7">
    <property type="entry name" value="RIBONUCLEASE Z"/>
    <property type="match status" value="1"/>
</dbReference>
<proteinExistence type="predicted"/>
<organism evidence="2 3">
    <name type="scientific">Methylocella tundrae</name>
    <dbReference type="NCBI Taxonomy" id="227605"/>
    <lineage>
        <taxon>Bacteria</taxon>
        <taxon>Pseudomonadati</taxon>
        <taxon>Pseudomonadota</taxon>
        <taxon>Alphaproteobacteria</taxon>
        <taxon>Hyphomicrobiales</taxon>
        <taxon>Beijerinckiaceae</taxon>
        <taxon>Methylocella</taxon>
    </lineage>
</organism>
<accession>A0A8B6MCH1</accession>
<gene>
    <name evidence="2" type="ORF">MPC4_60028</name>
</gene>
<dbReference type="Pfam" id="PF12706">
    <property type="entry name" value="Lactamase_B_2"/>
    <property type="match status" value="1"/>
</dbReference>
<evidence type="ECO:0000313" key="2">
    <source>
        <dbReference type="EMBL" id="VTZ51939.1"/>
    </source>
</evidence>
<reference evidence="2 3" key="1">
    <citation type="submission" date="2019-05" db="EMBL/GenBank/DDBJ databases">
        <authorList>
            <person name="Farhan Ul Haque M."/>
        </authorList>
    </citation>
    <scope>NUCLEOTIDE SEQUENCE [LARGE SCALE GENOMIC DNA]</scope>
    <source>
        <strain evidence="2">2</strain>
    </source>
</reference>
<comment type="caution">
    <text evidence="2">The sequence shown here is derived from an EMBL/GenBank/DDBJ whole genome shotgun (WGS) entry which is preliminary data.</text>
</comment>
<dbReference type="NCBIfam" id="NF002558">
    <property type="entry name" value="PRK02126.1"/>
    <property type="match status" value="1"/>
</dbReference>
<dbReference type="PANTHER" id="PTHR46018">
    <property type="entry name" value="ZINC PHOSPHODIESTERASE ELAC PROTEIN 1"/>
    <property type="match status" value="1"/>
</dbReference>
<dbReference type="InterPro" id="IPR001279">
    <property type="entry name" value="Metallo-B-lactamas"/>
</dbReference>
<dbReference type="RefSeq" id="WP_174513636.1">
    <property type="nucleotide sequence ID" value="NZ_CABFMQ020000120.1"/>
</dbReference>
<keyword evidence="3" id="KW-1185">Reference proteome</keyword>
<evidence type="ECO:0000259" key="1">
    <source>
        <dbReference type="Pfam" id="PF12706"/>
    </source>
</evidence>
<evidence type="ECO:0000313" key="3">
    <source>
        <dbReference type="Proteomes" id="UP000485880"/>
    </source>
</evidence>
<keyword evidence="2" id="KW-0540">Nuclease</keyword>
<dbReference type="SUPFAM" id="SSF56281">
    <property type="entry name" value="Metallo-hydrolase/oxidoreductase"/>
    <property type="match status" value="1"/>
</dbReference>
<keyword evidence="2" id="KW-0255">Endonuclease</keyword>
<protein>
    <submittedName>
        <fullName evidence="2">Putative Ribonuclease Z (RNase Z) (TRNase Z) (TRNA 3 endonuclease)</fullName>
        <ecNumber evidence="2">3.1.26.11</ecNumber>
    </submittedName>
</protein>
<dbReference type="AlphaFoldDB" id="A0A8B6MCH1"/>
<dbReference type="Gene3D" id="3.60.15.10">
    <property type="entry name" value="Ribonuclease Z/Hydroxyacylglutathione hydrolase-like"/>
    <property type="match status" value="1"/>
</dbReference>